<dbReference type="Proteomes" id="UP000824261">
    <property type="component" value="Unassembled WGS sequence"/>
</dbReference>
<organism evidence="2 3">
    <name type="scientific">Candidatus Aveggerthella stercoripullorum</name>
    <dbReference type="NCBI Taxonomy" id="2840688"/>
    <lineage>
        <taxon>Bacteria</taxon>
        <taxon>Bacillati</taxon>
        <taxon>Actinomycetota</taxon>
        <taxon>Coriobacteriia</taxon>
        <taxon>Eggerthellales</taxon>
        <taxon>Eggerthellaceae</taxon>
        <taxon>Eggerthellaceae incertae sedis</taxon>
        <taxon>Candidatus Aveggerthella</taxon>
    </lineage>
</organism>
<gene>
    <name evidence="2" type="ORF">IAA69_05170</name>
</gene>
<reference evidence="2" key="1">
    <citation type="submission" date="2020-10" db="EMBL/GenBank/DDBJ databases">
        <authorList>
            <person name="Gilroy R."/>
        </authorList>
    </citation>
    <scope>NUCLEOTIDE SEQUENCE</scope>
    <source>
        <strain evidence="2">ChiGjej1B1-2707</strain>
    </source>
</reference>
<reference evidence="2" key="2">
    <citation type="journal article" date="2021" name="PeerJ">
        <title>Extensive microbial diversity within the chicken gut microbiome revealed by metagenomics and culture.</title>
        <authorList>
            <person name="Gilroy R."/>
            <person name="Ravi A."/>
            <person name="Getino M."/>
            <person name="Pursley I."/>
            <person name="Horton D.L."/>
            <person name="Alikhan N.F."/>
            <person name="Baker D."/>
            <person name="Gharbi K."/>
            <person name="Hall N."/>
            <person name="Watson M."/>
            <person name="Adriaenssens E.M."/>
            <person name="Foster-Nyarko E."/>
            <person name="Jarju S."/>
            <person name="Secka A."/>
            <person name="Antonio M."/>
            <person name="Oren A."/>
            <person name="Chaudhuri R.R."/>
            <person name="La Ragione R."/>
            <person name="Hildebrand F."/>
            <person name="Pallen M.J."/>
        </authorList>
    </citation>
    <scope>NUCLEOTIDE SEQUENCE</scope>
    <source>
        <strain evidence="2">ChiGjej1B1-2707</strain>
    </source>
</reference>
<name>A0A9D1D377_9ACTN</name>
<evidence type="ECO:0000256" key="1">
    <source>
        <dbReference type="SAM" id="MobiDB-lite"/>
    </source>
</evidence>
<protein>
    <submittedName>
        <fullName evidence="2">Uncharacterized protein</fullName>
    </submittedName>
</protein>
<sequence length="160" mass="17513">MPRIASHLKAAPASKGSLAPKGDSVSKGALATKSDPALEDALATKSDPALEDDLDFKGALAKKVISRPEAILRPKVPSRPKRPRAQKRTESLAARLGVARLALPCLSSVFAFARKKGIVVVIFSDRDARHWENVVQHARKEQNTRQLLLLNRLFAKSFHH</sequence>
<dbReference type="EMBL" id="DVGB01000060">
    <property type="protein sequence ID" value="HIR01638.1"/>
    <property type="molecule type" value="Genomic_DNA"/>
</dbReference>
<comment type="caution">
    <text evidence="2">The sequence shown here is derived from an EMBL/GenBank/DDBJ whole genome shotgun (WGS) entry which is preliminary data.</text>
</comment>
<dbReference type="AlphaFoldDB" id="A0A9D1D377"/>
<proteinExistence type="predicted"/>
<evidence type="ECO:0000313" key="2">
    <source>
        <dbReference type="EMBL" id="HIR01638.1"/>
    </source>
</evidence>
<evidence type="ECO:0000313" key="3">
    <source>
        <dbReference type="Proteomes" id="UP000824261"/>
    </source>
</evidence>
<accession>A0A9D1D377</accession>
<feature type="region of interest" description="Disordered" evidence="1">
    <location>
        <begin position="1"/>
        <end position="32"/>
    </location>
</feature>